<proteinExistence type="predicted"/>
<dbReference type="EMBL" id="JAASQL010000008">
    <property type="protein sequence ID" value="NIJ46527.1"/>
    <property type="molecule type" value="Genomic_DNA"/>
</dbReference>
<protein>
    <submittedName>
        <fullName evidence="1">Uncharacterized protein</fullName>
    </submittedName>
</protein>
<dbReference type="InterPro" id="IPR048012">
    <property type="entry name" value="BfmA-like_N"/>
</dbReference>
<reference evidence="1 2" key="1">
    <citation type="submission" date="2020-03" db="EMBL/GenBank/DDBJ databases">
        <title>Genomic Encyclopedia of Type Strains, Phase IV (KMG-IV): sequencing the most valuable type-strain genomes for metagenomic binning, comparative biology and taxonomic classification.</title>
        <authorList>
            <person name="Goeker M."/>
        </authorList>
    </citation>
    <scope>NUCLEOTIDE SEQUENCE [LARGE SCALE GENOMIC DNA]</scope>
    <source>
        <strain evidence="1 2">DSM 101599</strain>
    </source>
</reference>
<sequence length="154" mass="18025">MAKKSIIINDTAHNELKKLAKGFGRNYGAFIEDMVNYFRKSGNNPCDVKNYSASEKLQNLDKRLVSFLKVQERDILKPLRQEVFDYYKKQEHLISNNQTKTIDILKQIDKNNHLRNQSILLQLEKQQKALIIISDFLDKKNKNGLISNIQNIFK</sequence>
<evidence type="ECO:0000313" key="2">
    <source>
        <dbReference type="Proteomes" id="UP000745859"/>
    </source>
</evidence>
<dbReference type="NCBIfam" id="NF041200">
    <property type="entry name" value="mob_BfmA_Nterm"/>
    <property type="match status" value="1"/>
</dbReference>
<dbReference type="RefSeq" id="WP_167190814.1">
    <property type="nucleotide sequence ID" value="NZ_JAASQL010000008.1"/>
</dbReference>
<evidence type="ECO:0000313" key="1">
    <source>
        <dbReference type="EMBL" id="NIJ46527.1"/>
    </source>
</evidence>
<keyword evidence="2" id="KW-1185">Reference proteome</keyword>
<gene>
    <name evidence="1" type="ORF">FHR24_003016</name>
</gene>
<comment type="caution">
    <text evidence="1">The sequence shown here is derived from an EMBL/GenBank/DDBJ whole genome shotgun (WGS) entry which is preliminary data.</text>
</comment>
<accession>A0ABX0UCH3</accession>
<name>A0ABX0UCH3_9FLAO</name>
<dbReference type="Proteomes" id="UP000745859">
    <property type="component" value="Unassembled WGS sequence"/>
</dbReference>
<organism evidence="1 2">
    <name type="scientific">Wenyingzhuangia heitensis</name>
    <dbReference type="NCBI Taxonomy" id="1487859"/>
    <lineage>
        <taxon>Bacteria</taxon>
        <taxon>Pseudomonadati</taxon>
        <taxon>Bacteroidota</taxon>
        <taxon>Flavobacteriia</taxon>
        <taxon>Flavobacteriales</taxon>
        <taxon>Flavobacteriaceae</taxon>
        <taxon>Wenyingzhuangia</taxon>
    </lineage>
</organism>